<dbReference type="PROSITE" id="PS51297">
    <property type="entry name" value="K_BOX"/>
    <property type="match status" value="1"/>
</dbReference>
<dbReference type="PANTHER" id="PTHR48019">
    <property type="entry name" value="SERUM RESPONSE FACTOR HOMOLOG"/>
    <property type="match status" value="1"/>
</dbReference>
<dbReference type="GO" id="GO:0000977">
    <property type="term" value="F:RNA polymerase II transcription regulatory region sequence-specific DNA binding"/>
    <property type="evidence" value="ECO:0007669"/>
    <property type="project" value="InterPro"/>
</dbReference>
<dbReference type="SUPFAM" id="SSF55455">
    <property type="entry name" value="SRF-like"/>
    <property type="match status" value="1"/>
</dbReference>
<name>A0A833V2H4_9POAL</name>
<dbReference type="OrthoDB" id="623683at2759"/>
<dbReference type="PRINTS" id="PR00404">
    <property type="entry name" value="MADSDOMAIN"/>
</dbReference>
<feature type="coiled-coil region" evidence="6">
    <location>
        <begin position="101"/>
        <end position="150"/>
    </location>
</feature>
<evidence type="ECO:0000256" key="4">
    <source>
        <dbReference type="ARBA" id="ARBA00023163"/>
    </source>
</evidence>
<keyword evidence="5" id="KW-0539">Nucleus</keyword>
<evidence type="ECO:0000256" key="2">
    <source>
        <dbReference type="ARBA" id="ARBA00023015"/>
    </source>
</evidence>
<comment type="caution">
    <text evidence="9">The sequence shown here is derived from an EMBL/GenBank/DDBJ whole genome shotgun (WGS) entry which is preliminary data.</text>
</comment>
<dbReference type="InterPro" id="IPR036879">
    <property type="entry name" value="TF_MADSbox_sf"/>
</dbReference>
<dbReference type="InterPro" id="IPR002100">
    <property type="entry name" value="TF_MADSbox"/>
</dbReference>
<dbReference type="InterPro" id="IPR002487">
    <property type="entry name" value="TF_Kbox"/>
</dbReference>
<dbReference type="FunFam" id="3.40.1810.10:FF:000003">
    <property type="entry name" value="MADS-box transcription factor MADS-MC"/>
    <property type="match status" value="1"/>
</dbReference>
<evidence type="ECO:0000313" key="9">
    <source>
        <dbReference type="EMBL" id="KAF3321012.1"/>
    </source>
</evidence>
<evidence type="ECO:0000256" key="3">
    <source>
        <dbReference type="ARBA" id="ARBA00023125"/>
    </source>
</evidence>
<feature type="domain" description="K-box" evidence="8">
    <location>
        <begin position="67"/>
        <end position="157"/>
    </location>
</feature>
<dbReference type="InterPro" id="IPR033896">
    <property type="entry name" value="MEF2-like_N"/>
</dbReference>
<evidence type="ECO:0000259" key="7">
    <source>
        <dbReference type="PROSITE" id="PS50066"/>
    </source>
</evidence>
<dbReference type="GO" id="GO:0046983">
    <property type="term" value="F:protein dimerization activity"/>
    <property type="evidence" value="ECO:0007669"/>
    <property type="project" value="InterPro"/>
</dbReference>
<accession>A0A833V2H4</accession>
<evidence type="ECO:0000259" key="8">
    <source>
        <dbReference type="PROSITE" id="PS51297"/>
    </source>
</evidence>
<dbReference type="Pfam" id="PF00319">
    <property type="entry name" value="SRF-TF"/>
    <property type="match status" value="1"/>
</dbReference>
<protein>
    <submittedName>
        <fullName evidence="9">MADS-box transcription factor 23-like protein</fullName>
    </submittedName>
</protein>
<sequence>MGRGKIMIKRIDNTTSRQVTFSKRRSGLLKKARELSILCDAVVGLIVFSCTGRLYEFSNASMKAIIDRYVMSKEEHHPLQNPNSQLKFRQLMGEDLSGLSIKDLQLNENQLELSLNSVRKTKGQMVRNENVELYKKINLARQENMELRKKLYEGNGLHDATNVANTSRLPYAFAISKAQEDTYLELSKPTEKPTAMKMATPTLGSIYVYDELCSE</sequence>
<dbReference type="GO" id="GO:0045944">
    <property type="term" value="P:positive regulation of transcription by RNA polymerase II"/>
    <property type="evidence" value="ECO:0007669"/>
    <property type="project" value="InterPro"/>
</dbReference>
<dbReference type="PROSITE" id="PS00350">
    <property type="entry name" value="MADS_BOX_1"/>
    <property type="match status" value="1"/>
</dbReference>
<dbReference type="InterPro" id="IPR050142">
    <property type="entry name" value="MADS-box/MEF2_TF"/>
</dbReference>
<dbReference type="GO" id="GO:0005634">
    <property type="term" value="C:nucleus"/>
    <property type="evidence" value="ECO:0007669"/>
    <property type="project" value="UniProtKB-SubCell"/>
</dbReference>
<dbReference type="GO" id="GO:0003700">
    <property type="term" value="F:DNA-binding transcription factor activity"/>
    <property type="evidence" value="ECO:0007669"/>
    <property type="project" value="InterPro"/>
</dbReference>
<proteinExistence type="predicted"/>
<evidence type="ECO:0000256" key="6">
    <source>
        <dbReference type="SAM" id="Coils"/>
    </source>
</evidence>
<dbReference type="EMBL" id="SWLB01000027">
    <property type="protein sequence ID" value="KAF3321012.1"/>
    <property type="molecule type" value="Genomic_DNA"/>
</dbReference>
<comment type="subcellular location">
    <subcellularLocation>
        <location evidence="1">Nucleus</location>
    </subcellularLocation>
</comment>
<dbReference type="SMART" id="SM00432">
    <property type="entry name" value="MADS"/>
    <property type="match status" value="1"/>
</dbReference>
<evidence type="ECO:0000313" key="10">
    <source>
        <dbReference type="Proteomes" id="UP000623129"/>
    </source>
</evidence>
<dbReference type="Proteomes" id="UP000623129">
    <property type="component" value="Unassembled WGS sequence"/>
</dbReference>
<dbReference type="PROSITE" id="PS50066">
    <property type="entry name" value="MADS_BOX_2"/>
    <property type="match status" value="1"/>
</dbReference>
<evidence type="ECO:0000256" key="5">
    <source>
        <dbReference type="ARBA" id="ARBA00023242"/>
    </source>
</evidence>
<organism evidence="9 10">
    <name type="scientific">Carex littledalei</name>
    <dbReference type="NCBI Taxonomy" id="544730"/>
    <lineage>
        <taxon>Eukaryota</taxon>
        <taxon>Viridiplantae</taxon>
        <taxon>Streptophyta</taxon>
        <taxon>Embryophyta</taxon>
        <taxon>Tracheophyta</taxon>
        <taxon>Spermatophyta</taxon>
        <taxon>Magnoliopsida</taxon>
        <taxon>Liliopsida</taxon>
        <taxon>Poales</taxon>
        <taxon>Cyperaceae</taxon>
        <taxon>Cyperoideae</taxon>
        <taxon>Cariceae</taxon>
        <taxon>Carex</taxon>
        <taxon>Carex subgen. Euthyceras</taxon>
    </lineage>
</organism>
<feature type="domain" description="MADS-box" evidence="7">
    <location>
        <begin position="1"/>
        <end position="61"/>
    </location>
</feature>
<evidence type="ECO:0000256" key="1">
    <source>
        <dbReference type="ARBA" id="ARBA00004123"/>
    </source>
</evidence>
<keyword evidence="10" id="KW-1185">Reference proteome</keyword>
<keyword evidence="2" id="KW-0805">Transcription regulation</keyword>
<keyword evidence="3" id="KW-0238">DNA-binding</keyword>
<keyword evidence="6" id="KW-0175">Coiled coil</keyword>
<reference evidence="9" key="1">
    <citation type="submission" date="2020-01" db="EMBL/GenBank/DDBJ databases">
        <title>Genome sequence of Kobresia littledalei, the first chromosome-level genome in the family Cyperaceae.</title>
        <authorList>
            <person name="Qu G."/>
        </authorList>
    </citation>
    <scope>NUCLEOTIDE SEQUENCE</scope>
    <source>
        <strain evidence="9">C.B.Clarke</strain>
        <tissue evidence="9">Leaf</tissue>
    </source>
</reference>
<dbReference type="CDD" id="cd00265">
    <property type="entry name" value="MADS_MEF2_like"/>
    <property type="match status" value="1"/>
</dbReference>
<dbReference type="AlphaFoldDB" id="A0A833V2H4"/>
<gene>
    <name evidence="9" type="ORF">FCM35_KLT14265</name>
</gene>
<dbReference type="Gene3D" id="3.40.1810.10">
    <property type="entry name" value="Transcription factor, MADS-box"/>
    <property type="match status" value="1"/>
</dbReference>
<keyword evidence="4" id="KW-0804">Transcription</keyword>
<dbReference type="Pfam" id="PF01486">
    <property type="entry name" value="K-box"/>
    <property type="match status" value="1"/>
</dbReference>